<dbReference type="EMBL" id="AP025732">
    <property type="protein sequence ID" value="BDI15310.1"/>
    <property type="molecule type" value="Genomic_DNA"/>
</dbReference>
<protein>
    <recommendedName>
        <fullName evidence="3">Phytoene synthase</fullName>
    </recommendedName>
</protein>
<evidence type="ECO:0008006" key="3">
    <source>
        <dbReference type="Google" id="ProtNLM"/>
    </source>
</evidence>
<proteinExistence type="predicted"/>
<dbReference type="SUPFAM" id="SSF48576">
    <property type="entry name" value="Terpenoid synthases"/>
    <property type="match status" value="1"/>
</dbReference>
<evidence type="ECO:0000313" key="2">
    <source>
        <dbReference type="Proteomes" id="UP001055453"/>
    </source>
</evidence>
<dbReference type="InterPro" id="IPR008949">
    <property type="entry name" value="Isoprenoid_synthase_dom_sf"/>
</dbReference>
<keyword evidence="2" id="KW-1185">Reference proteome</keyword>
<accession>A0ABN6PZ67</accession>
<dbReference type="PANTHER" id="PTHR31480">
    <property type="entry name" value="BIFUNCTIONAL LYCOPENE CYCLASE/PHYTOENE SYNTHASE"/>
    <property type="match status" value="1"/>
</dbReference>
<reference evidence="1" key="1">
    <citation type="submission" date="2022-04" db="EMBL/GenBank/DDBJ databases">
        <title>Complete genome sequence of a cyanobacterium, Nostoc sp. SO-36, isolated in Antarctica.</title>
        <authorList>
            <person name="Kanesaki Y."/>
            <person name="Effendi D."/>
            <person name="Sakamoto T."/>
            <person name="Ohtani S."/>
            <person name="Awai K."/>
        </authorList>
    </citation>
    <scope>NUCLEOTIDE SEQUENCE</scope>
    <source>
        <strain evidence="1">SO-36</strain>
    </source>
</reference>
<gene>
    <name evidence="1" type="ORF">ANSO36C_11120</name>
</gene>
<dbReference type="Pfam" id="PF00494">
    <property type="entry name" value="SQS_PSY"/>
    <property type="match status" value="1"/>
</dbReference>
<name>A0ABN6PZ67_NOSCO</name>
<dbReference type="InterPro" id="IPR002060">
    <property type="entry name" value="Squ/phyt_synthse"/>
</dbReference>
<sequence length="116" mass="13924">MGEDAKRGRIYIPLEDLAKFNYTEQDFFKGVVDERWRALMRFQIDRARQFYTTSDQGITYLTSDARWPVWAASMLYGQILEVIERNDYDVFSQRAYVPQWKKLRTLPVAWMRSQVL</sequence>
<organism evidence="1 2">
    <name type="scientific">Nostoc cf. commune SO-36</name>
    <dbReference type="NCBI Taxonomy" id="449208"/>
    <lineage>
        <taxon>Bacteria</taxon>
        <taxon>Bacillati</taxon>
        <taxon>Cyanobacteriota</taxon>
        <taxon>Cyanophyceae</taxon>
        <taxon>Nostocales</taxon>
        <taxon>Nostocaceae</taxon>
        <taxon>Nostoc</taxon>
    </lineage>
</organism>
<dbReference type="Gene3D" id="1.10.600.10">
    <property type="entry name" value="Farnesyl Diphosphate Synthase"/>
    <property type="match status" value="1"/>
</dbReference>
<dbReference type="Proteomes" id="UP001055453">
    <property type="component" value="Chromosome"/>
</dbReference>
<evidence type="ECO:0000313" key="1">
    <source>
        <dbReference type="EMBL" id="BDI15310.1"/>
    </source>
</evidence>